<comment type="catalytic activity">
    <reaction evidence="1">
        <text>Thiol-dependent hydrolysis of ester, thioester, amide, peptide and isopeptide bonds formed by the C-terminal Gly of ubiquitin (a 76-residue protein attached to proteins as an intracellular targeting signal).</text>
        <dbReference type="EC" id="3.4.19.12"/>
    </reaction>
</comment>
<protein>
    <recommendedName>
        <fullName evidence="2">ubiquitinyl hydrolase 1</fullName>
        <ecNumber evidence="2">3.4.19.12</ecNumber>
    </recommendedName>
</protein>
<dbReference type="EMBL" id="JAHUTI010078913">
    <property type="protein sequence ID" value="MED6257104.1"/>
    <property type="molecule type" value="Genomic_DNA"/>
</dbReference>
<name>A0ABU7C3A1_9TELE</name>
<feature type="compositionally biased region" description="Polar residues" evidence="4">
    <location>
        <begin position="506"/>
        <end position="527"/>
    </location>
</feature>
<evidence type="ECO:0000256" key="2">
    <source>
        <dbReference type="ARBA" id="ARBA00012759"/>
    </source>
</evidence>
<evidence type="ECO:0000313" key="7">
    <source>
        <dbReference type="Proteomes" id="UP001345963"/>
    </source>
</evidence>
<feature type="compositionally biased region" description="Low complexity" evidence="4">
    <location>
        <begin position="163"/>
        <end position="177"/>
    </location>
</feature>
<dbReference type="PROSITE" id="PS50235">
    <property type="entry name" value="USP_3"/>
    <property type="match status" value="1"/>
</dbReference>
<feature type="region of interest" description="Disordered" evidence="4">
    <location>
        <begin position="211"/>
        <end position="254"/>
    </location>
</feature>
<feature type="domain" description="USP" evidence="5">
    <location>
        <begin position="1"/>
        <end position="127"/>
    </location>
</feature>
<evidence type="ECO:0000256" key="4">
    <source>
        <dbReference type="SAM" id="MobiDB-lite"/>
    </source>
</evidence>
<dbReference type="PANTHER" id="PTHR21646">
    <property type="entry name" value="UBIQUITIN CARBOXYL-TERMINAL HYDROLASE"/>
    <property type="match status" value="1"/>
</dbReference>
<evidence type="ECO:0000256" key="1">
    <source>
        <dbReference type="ARBA" id="ARBA00000707"/>
    </source>
</evidence>
<comment type="caution">
    <text evidence="6">The sequence shown here is derived from an EMBL/GenBank/DDBJ whole genome shotgun (WGS) entry which is preliminary data.</text>
</comment>
<dbReference type="InterPro" id="IPR050185">
    <property type="entry name" value="Ub_carboxyl-term_hydrolase"/>
</dbReference>
<evidence type="ECO:0000256" key="3">
    <source>
        <dbReference type="ARBA" id="ARBA00022801"/>
    </source>
</evidence>
<dbReference type="EC" id="3.4.19.12" evidence="2"/>
<organism evidence="6 7">
    <name type="scientific">Ataeniobius toweri</name>
    <dbReference type="NCBI Taxonomy" id="208326"/>
    <lineage>
        <taxon>Eukaryota</taxon>
        <taxon>Metazoa</taxon>
        <taxon>Chordata</taxon>
        <taxon>Craniata</taxon>
        <taxon>Vertebrata</taxon>
        <taxon>Euteleostomi</taxon>
        <taxon>Actinopterygii</taxon>
        <taxon>Neopterygii</taxon>
        <taxon>Teleostei</taxon>
        <taxon>Neoteleostei</taxon>
        <taxon>Acanthomorphata</taxon>
        <taxon>Ovalentaria</taxon>
        <taxon>Atherinomorphae</taxon>
        <taxon>Cyprinodontiformes</taxon>
        <taxon>Goodeidae</taxon>
        <taxon>Ataeniobius</taxon>
    </lineage>
</organism>
<feature type="compositionally biased region" description="Polar residues" evidence="4">
    <location>
        <begin position="540"/>
        <end position="571"/>
    </location>
</feature>
<feature type="compositionally biased region" description="Polar residues" evidence="4">
    <location>
        <begin position="32"/>
        <end position="55"/>
    </location>
</feature>
<dbReference type="Proteomes" id="UP001345963">
    <property type="component" value="Unassembled WGS sequence"/>
</dbReference>
<feature type="compositionally biased region" description="Basic and acidic residues" evidence="4">
    <location>
        <begin position="443"/>
        <end position="468"/>
    </location>
</feature>
<proteinExistence type="predicted"/>
<evidence type="ECO:0000259" key="5">
    <source>
        <dbReference type="PROSITE" id="PS50235"/>
    </source>
</evidence>
<dbReference type="Pfam" id="PF00443">
    <property type="entry name" value="UCH"/>
    <property type="match status" value="1"/>
</dbReference>
<dbReference type="InterPro" id="IPR038765">
    <property type="entry name" value="Papain-like_cys_pep_sf"/>
</dbReference>
<gene>
    <name evidence="6" type="ORF">ATANTOWER_010723</name>
</gene>
<keyword evidence="3" id="KW-0378">Hydrolase</keyword>
<dbReference type="InterPro" id="IPR001394">
    <property type="entry name" value="Peptidase_C19_UCH"/>
</dbReference>
<sequence>MFQQVGERRNKLSTLVRFPLTALNMAPHVAKRSQSMKNLHVGSSSSTRKQPSGRNHQPADLLLPQDYFYDLYAVCNHHGGMHGGHYTAYCRNSVDGQWYSYDDSSVDLVPEDEVCTKGAYILFYQRRNIIPPWSASSSVRGSISSSVSDHWLIRLTGDSKRGSLVSPSSTNVSSLVPDSPESPVFHSNGIEEERGGFEKRPFVRGLQGRSISLRVPTKQKDSLSNKFPMRWSLGSKERRKPEQVSPRTQDTDPAELVQYLQSGRRPQCTKDSIVNLMNESRSTKKMPEGRAASVRSSNVGSMSCVGKMEKEPHYSQVPEGQRRPSERTSEKTSGKTASLRRKKESLAKEESSGNMSTSSSSNTLSRRKDARRPSSSKSSQDAEMKLSSSYSTSSLQDGTLRRQKGQDANGDHHSADADKSKAKKDEVPKSHDSLFSFLKSNFLKKDKDSKKSIDGESGKGGDEGEGRRSSSRTSLPNGAAGGRTGVEGSKSNGLGRRVDELANGKLGSSTANIRRSKSSSNIPSKAEQSIRRTVSLHRNGMSTTPAPSRSVTTDKPSYSNPQRTRYSTTSLGRKKTFPESSF</sequence>
<dbReference type="Gene3D" id="3.90.70.10">
    <property type="entry name" value="Cysteine proteinases"/>
    <property type="match status" value="1"/>
</dbReference>
<accession>A0ABU7C3A1</accession>
<feature type="region of interest" description="Disordered" evidence="4">
    <location>
        <begin position="278"/>
        <end position="582"/>
    </location>
</feature>
<feature type="compositionally biased region" description="Low complexity" evidence="4">
    <location>
        <begin position="352"/>
        <end position="364"/>
    </location>
</feature>
<reference evidence="6 7" key="1">
    <citation type="submission" date="2021-07" db="EMBL/GenBank/DDBJ databases">
        <authorList>
            <person name="Palmer J.M."/>
        </authorList>
    </citation>
    <scope>NUCLEOTIDE SEQUENCE [LARGE SCALE GENOMIC DNA]</scope>
    <source>
        <strain evidence="6 7">AT_MEX2019</strain>
        <tissue evidence="6">Muscle</tissue>
    </source>
</reference>
<dbReference type="InterPro" id="IPR028889">
    <property type="entry name" value="USP"/>
</dbReference>
<feature type="compositionally biased region" description="Basic and acidic residues" evidence="4">
    <location>
        <begin position="320"/>
        <end position="333"/>
    </location>
</feature>
<dbReference type="SUPFAM" id="SSF54001">
    <property type="entry name" value="Cysteine proteinases"/>
    <property type="match status" value="1"/>
</dbReference>
<feature type="region of interest" description="Disordered" evidence="4">
    <location>
        <begin position="161"/>
        <end position="191"/>
    </location>
</feature>
<dbReference type="PANTHER" id="PTHR21646:SF20">
    <property type="entry name" value="UBIQUITIN CARBOXYL-TERMINAL HYDROLASE 43"/>
    <property type="match status" value="1"/>
</dbReference>
<dbReference type="InterPro" id="IPR018200">
    <property type="entry name" value="USP_CS"/>
</dbReference>
<feature type="region of interest" description="Disordered" evidence="4">
    <location>
        <begin position="31"/>
        <end position="57"/>
    </location>
</feature>
<evidence type="ECO:0000313" key="6">
    <source>
        <dbReference type="EMBL" id="MED6257104.1"/>
    </source>
</evidence>
<dbReference type="PROSITE" id="PS00973">
    <property type="entry name" value="USP_2"/>
    <property type="match status" value="1"/>
</dbReference>
<feature type="compositionally biased region" description="Basic and acidic residues" evidence="4">
    <location>
        <begin position="409"/>
        <end position="432"/>
    </location>
</feature>
<keyword evidence="7" id="KW-1185">Reference proteome</keyword>